<evidence type="ECO:0000313" key="3">
    <source>
        <dbReference type="Proteomes" id="UP000433876"/>
    </source>
</evidence>
<feature type="compositionally biased region" description="Low complexity" evidence="1">
    <location>
        <begin position="241"/>
        <end position="250"/>
    </location>
</feature>
<sequence length="268" mass="27617">MDTHSPFGSTTNSSHNSSHNNSTSNLHGTNLLGTILHHNPSTTTTTTTTSSSTTNVGFTPEMRDKQARGKDPYAERSDEESDFEGGGIENRLGLGGSGSGSGFAGRNGGGGGVGVGSGRGMGMGMGRGMGMGMTGMTGRGGAGGAGGVGGGLSWGERNNVRRKVEISGNAKAFSSMSASNHHVDYDVLEKRRIASMFLNDPELLVTHAESSGMTIAGSRHHFMFMLCGYDNGPRKRTTQASSSVSSGSSSLLYHGAHQSGSGYNNSRV</sequence>
<gene>
    <name evidence="2" type="ORF">SMACR_04202</name>
</gene>
<evidence type="ECO:0000313" key="2">
    <source>
        <dbReference type="EMBL" id="KAA8629627.1"/>
    </source>
</evidence>
<feature type="compositionally biased region" description="Polar residues" evidence="1">
    <location>
        <begin position="258"/>
        <end position="268"/>
    </location>
</feature>
<name>A0A8S8ZG67_SORMA</name>
<dbReference type="Proteomes" id="UP000433876">
    <property type="component" value="Unassembled WGS sequence"/>
</dbReference>
<organism evidence="2 3">
    <name type="scientific">Sordaria macrospora</name>
    <dbReference type="NCBI Taxonomy" id="5147"/>
    <lineage>
        <taxon>Eukaryota</taxon>
        <taxon>Fungi</taxon>
        <taxon>Dikarya</taxon>
        <taxon>Ascomycota</taxon>
        <taxon>Pezizomycotina</taxon>
        <taxon>Sordariomycetes</taxon>
        <taxon>Sordariomycetidae</taxon>
        <taxon>Sordariales</taxon>
        <taxon>Sordariaceae</taxon>
        <taxon>Sordaria</taxon>
    </lineage>
</organism>
<dbReference type="OMA" id="GSRHHFM"/>
<feature type="region of interest" description="Disordered" evidence="1">
    <location>
        <begin position="1"/>
        <end position="88"/>
    </location>
</feature>
<feature type="compositionally biased region" description="Low complexity" evidence="1">
    <location>
        <begin position="41"/>
        <end position="54"/>
    </location>
</feature>
<dbReference type="VEuPathDB" id="FungiDB:SMAC_04202"/>
<reference evidence="2 3" key="1">
    <citation type="submission" date="2017-07" db="EMBL/GenBank/DDBJ databases">
        <title>Genome sequence of the Sordaria macrospora wild type strain R19027.</title>
        <authorList>
            <person name="Nowrousian M."/>
            <person name="Teichert I."/>
            <person name="Kueck U."/>
        </authorList>
    </citation>
    <scope>NUCLEOTIDE SEQUENCE [LARGE SCALE GENOMIC DNA]</scope>
    <source>
        <strain evidence="2 3">R19027</strain>
        <tissue evidence="2">Mycelium</tissue>
    </source>
</reference>
<feature type="compositionally biased region" description="Basic and acidic residues" evidence="1">
    <location>
        <begin position="61"/>
        <end position="76"/>
    </location>
</feature>
<feature type="region of interest" description="Disordered" evidence="1">
    <location>
        <begin position="235"/>
        <end position="268"/>
    </location>
</feature>
<feature type="compositionally biased region" description="Low complexity" evidence="1">
    <location>
        <begin position="8"/>
        <end position="32"/>
    </location>
</feature>
<dbReference type="AlphaFoldDB" id="A0A8S8ZG67"/>
<evidence type="ECO:0000256" key="1">
    <source>
        <dbReference type="SAM" id="MobiDB-lite"/>
    </source>
</evidence>
<proteinExistence type="predicted"/>
<comment type="caution">
    <text evidence="2">The sequence shown here is derived from an EMBL/GenBank/DDBJ whole genome shotgun (WGS) entry which is preliminary data.</text>
</comment>
<protein>
    <submittedName>
        <fullName evidence="2">Uncharacterized protein</fullName>
    </submittedName>
</protein>
<dbReference type="EMBL" id="NMPR01000129">
    <property type="protein sequence ID" value="KAA8629627.1"/>
    <property type="molecule type" value="Genomic_DNA"/>
</dbReference>
<accession>A0A8S8ZG67</accession>